<gene>
    <name evidence="6" type="ORF">Ctaglu_39820</name>
</gene>
<dbReference type="InterPro" id="IPR036640">
    <property type="entry name" value="ABC1_TM_sf"/>
</dbReference>
<dbReference type="Gene3D" id="1.20.1560.10">
    <property type="entry name" value="ABC transporter type 1, transmembrane domain"/>
    <property type="match status" value="1"/>
</dbReference>
<feature type="transmembrane region" description="Helical" evidence="5">
    <location>
        <begin position="12"/>
        <end position="33"/>
    </location>
</feature>
<protein>
    <submittedName>
        <fullName evidence="6">Uncharacterized protein</fullName>
    </submittedName>
</protein>
<evidence type="ECO:0000256" key="1">
    <source>
        <dbReference type="ARBA" id="ARBA00004651"/>
    </source>
</evidence>
<dbReference type="Proteomes" id="UP000287872">
    <property type="component" value="Unassembled WGS sequence"/>
</dbReference>
<dbReference type="RefSeq" id="WP_125005000.1">
    <property type="nucleotide sequence ID" value="NZ_BHYK01000032.1"/>
</dbReference>
<dbReference type="SUPFAM" id="SSF90123">
    <property type="entry name" value="ABC transporter transmembrane region"/>
    <property type="match status" value="1"/>
</dbReference>
<keyword evidence="3 5" id="KW-1133">Transmembrane helix</keyword>
<evidence type="ECO:0000256" key="4">
    <source>
        <dbReference type="ARBA" id="ARBA00023136"/>
    </source>
</evidence>
<evidence type="ECO:0000256" key="5">
    <source>
        <dbReference type="SAM" id="Phobius"/>
    </source>
</evidence>
<proteinExistence type="predicted"/>
<dbReference type="GO" id="GO:0005524">
    <property type="term" value="F:ATP binding"/>
    <property type="evidence" value="ECO:0007669"/>
    <property type="project" value="InterPro"/>
</dbReference>
<evidence type="ECO:0000313" key="6">
    <source>
        <dbReference type="EMBL" id="GCD12359.1"/>
    </source>
</evidence>
<dbReference type="GO" id="GO:0005886">
    <property type="term" value="C:plasma membrane"/>
    <property type="evidence" value="ECO:0007669"/>
    <property type="project" value="UniProtKB-SubCell"/>
</dbReference>
<sequence>MKKYLNKTKSIILIQILTDAIYIAAIASIPYIIKLLIDYDYSKGSKGIVIFILMYLFVVVVGMLFQYISQLYCWKFRKNFNILIKEDIFKSILNYSYKKFTNQN</sequence>
<reference evidence="6 7" key="1">
    <citation type="submission" date="2018-11" db="EMBL/GenBank/DDBJ databases">
        <title>Genome sequencing and assembly of Clostridium tagluense strain A121.</title>
        <authorList>
            <person name="Murakami T."/>
            <person name="Segawa T."/>
            <person name="Shcherbakova V.A."/>
            <person name="Mori H."/>
            <person name="Yoshimura Y."/>
        </authorList>
    </citation>
    <scope>NUCLEOTIDE SEQUENCE [LARGE SCALE GENOMIC DNA]</scope>
    <source>
        <strain evidence="6 7">A121</strain>
    </source>
</reference>
<feature type="transmembrane region" description="Helical" evidence="5">
    <location>
        <begin position="48"/>
        <end position="68"/>
    </location>
</feature>
<organism evidence="6 7">
    <name type="scientific">Clostridium tagluense</name>
    <dbReference type="NCBI Taxonomy" id="360422"/>
    <lineage>
        <taxon>Bacteria</taxon>
        <taxon>Bacillati</taxon>
        <taxon>Bacillota</taxon>
        <taxon>Clostridia</taxon>
        <taxon>Eubacteriales</taxon>
        <taxon>Clostridiaceae</taxon>
        <taxon>Clostridium</taxon>
    </lineage>
</organism>
<accession>A0A401US25</accession>
<keyword evidence="2 5" id="KW-0812">Transmembrane</keyword>
<evidence type="ECO:0000256" key="3">
    <source>
        <dbReference type="ARBA" id="ARBA00022989"/>
    </source>
</evidence>
<name>A0A401US25_9CLOT</name>
<dbReference type="EMBL" id="BHYK01000032">
    <property type="protein sequence ID" value="GCD12359.1"/>
    <property type="molecule type" value="Genomic_DNA"/>
</dbReference>
<keyword evidence="4 5" id="KW-0472">Membrane</keyword>
<evidence type="ECO:0000313" key="7">
    <source>
        <dbReference type="Proteomes" id="UP000287872"/>
    </source>
</evidence>
<dbReference type="AlphaFoldDB" id="A0A401US25"/>
<comment type="caution">
    <text evidence="6">The sequence shown here is derived from an EMBL/GenBank/DDBJ whole genome shotgun (WGS) entry which is preliminary data.</text>
</comment>
<keyword evidence="7" id="KW-1185">Reference proteome</keyword>
<comment type="subcellular location">
    <subcellularLocation>
        <location evidence="1">Cell membrane</location>
        <topology evidence="1">Multi-pass membrane protein</topology>
    </subcellularLocation>
</comment>
<evidence type="ECO:0000256" key="2">
    <source>
        <dbReference type="ARBA" id="ARBA00022692"/>
    </source>
</evidence>